<comment type="caution">
    <text evidence="2">The sequence shown here is derived from an EMBL/GenBank/DDBJ whole genome shotgun (WGS) entry which is preliminary data.</text>
</comment>
<feature type="region of interest" description="Disordered" evidence="1">
    <location>
        <begin position="1"/>
        <end position="38"/>
    </location>
</feature>
<protein>
    <submittedName>
        <fullName evidence="2">Uncharacterized protein</fullName>
    </submittedName>
</protein>
<accession>U2C847</accession>
<proteinExistence type="predicted"/>
<dbReference type="Proteomes" id="UP000016496">
    <property type="component" value="Unassembled WGS sequence"/>
</dbReference>
<dbReference type="EMBL" id="AWSV01000051">
    <property type="protein sequence ID" value="ERI86669.1"/>
    <property type="molecule type" value="Genomic_DNA"/>
</dbReference>
<evidence type="ECO:0000256" key="1">
    <source>
        <dbReference type="SAM" id="MobiDB-lite"/>
    </source>
</evidence>
<reference evidence="2 3" key="1">
    <citation type="submission" date="2013-08" db="EMBL/GenBank/DDBJ databases">
        <authorList>
            <person name="Weinstock G."/>
            <person name="Sodergren E."/>
            <person name="Wylie T."/>
            <person name="Fulton L."/>
            <person name="Fulton R."/>
            <person name="Fronick C."/>
            <person name="O'Laughlin M."/>
            <person name="Godfrey J."/>
            <person name="Miner T."/>
            <person name="Herter B."/>
            <person name="Appelbaum E."/>
            <person name="Cordes M."/>
            <person name="Lek S."/>
            <person name="Wollam A."/>
            <person name="Pepin K.H."/>
            <person name="Palsikar V.B."/>
            <person name="Mitreva M."/>
            <person name="Wilson R.K."/>
        </authorList>
    </citation>
    <scope>NUCLEOTIDE SEQUENCE [LARGE SCALE GENOMIC DNA]</scope>
    <source>
        <strain evidence="2 3">F0041</strain>
    </source>
</reference>
<sequence>MPLQEMTPDRQHGKQHKEKNGERQTRRPVEKPISAKNACYPWDKQTHVRISMQRGNRQHDRFKSVIDT</sequence>
<gene>
    <name evidence="2" type="ORF">HMPREF1981_00805</name>
</gene>
<evidence type="ECO:0000313" key="2">
    <source>
        <dbReference type="EMBL" id="ERI86669.1"/>
    </source>
</evidence>
<organism evidence="2 3">
    <name type="scientific">Bacteroides pyogenes F0041</name>
    <dbReference type="NCBI Taxonomy" id="1321819"/>
    <lineage>
        <taxon>Bacteria</taxon>
        <taxon>Pseudomonadati</taxon>
        <taxon>Bacteroidota</taxon>
        <taxon>Bacteroidia</taxon>
        <taxon>Bacteroidales</taxon>
        <taxon>Bacteroidaceae</taxon>
        <taxon>Bacteroides</taxon>
    </lineage>
</organism>
<name>U2C847_9BACE</name>
<evidence type="ECO:0000313" key="3">
    <source>
        <dbReference type="Proteomes" id="UP000016496"/>
    </source>
</evidence>
<feature type="compositionally biased region" description="Basic and acidic residues" evidence="1">
    <location>
        <begin position="7"/>
        <end position="30"/>
    </location>
</feature>
<dbReference type="HOGENOM" id="CLU_2785305_0_0_10"/>
<dbReference type="AlphaFoldDB" id="U2C847"/>